<dbReference type="SUPFAM" id="SSF46785">
    <property type="entry name" value="Winged helix' DNA-binding domain"/>
    <property type="match status" value="2"/>
</dbReference>
<dbReference type="Pfam" id="PF00009">
    <property type="entry name" value="GTP_EFTU"/>
    <property type="match status" value="1"/>
</dbReference>
<dbReference type="InterPro" id="IPR015190">
    <property type="entry name" value="Elong_fac_SelB-wing-hlx_typ-2"/>
</dbReference>
<dbReference type="CDD" id="cd15491">
    <property type="entry name" value="selB_III"/>
    <property type="match status" value="1"/>
</dbReference>
<proteinExistence type="predicted"/>
<dbReference type="GO" id="GO:0005525">
    <property type="term" value="F:GTP binding"/>
    <property type="evidence" value="ECO:0007669"/>
    <property type="project" value="UniProtKB-KW"/>
</dbReference>
<evidence type="ECO:0000313" key="11">
    <source>
        <dbReference type="Proteomes" id="UP000449710"/>
    </source>
</evidence>
<keyword evidence="5" id="KW-0648">Protein biosynthesis</keyword>
<dbReference type="Gene3D" id="3.40.50.300">
    <property type="entry name" value="P-loop containing nucleotide triphosphate hydrolases"/>
    <property type="match status" value="1"/>
</dbReference>
<dbReference type="PANTHER" id="PTHR43721:SF22">
    <property type="entry name" value="ELONGATION FACTOR TU, MITOCHONDRIAL"/>
    <property type="match status" value="1"/>
</dbReference>
<dbReference type="InterPro" id="IPR057335">
    <property type="entry name" value="Beta-barrel_SelB"/>
</dbReference>
<keyword evidence="10" id="KW-0251">Elongation factor</keyword>
<evidence type="ECO:0000256" key="1">
    <source>
        <dbReference type="ARBA" id="ARBA00004496"/>
    </source>
</evidence>
<dbReference type="PANTHER" id="PTHR43721">
    <property type="entry name" value="ELONGATION FACTOR TU-RELATED"/>
    <property type="match status" value="1"/>
</dbReference>
<dbReference type="Proteomes" id="UP000449710">
    <property type="component" value="Unassembled WGS sequence"/>
</dbReference>
<evidence type="ECO:0000256" key="2">
    <source>
        <dbReference type="ARBA" id="ARBA00015953"/>
    </source>
</evidence>
<protein>
    <recommendedName>
        <fullName evidence="2">Selenocysteine-specific elongation factor</fullName>
    </recommendedName>
    <alternativeName>
        <fullName evidence="8">SelB translation factor</fullName>
    </alternativeName>
</protein>
<dbReference type="NCBIfam" id="TIGR00231">
    <property type="entry name" value="small_GTP"/>
    <property type="match status" value="1"/>
</dbReference>
<reference evidence="10 11" key="1">
    <citation type="submission" date="2019-04" db="EMBL/GenBank/DDBJ databases">
        <title>Isachenkonia alkalipeptolytica gen. nov. sp. nov. a new anaerobic, alkiliphilic organothrophic bacterium capable to reduce synthesized ferrihydrite isolated from a soda lake.</title>
        <authorList>
            <person name="Toshchakov S.V."/>
            <person name="Zavarzina D.G."/>
            <person name="Zhilina T.N."/>
            <person name="Kostrikina N.A."/>
            <person name="Kublanov I.V."/>
        </authorList>
    </citation>
    <scope>NUCLEOTIDE SEQUENCE [LARGE SCALE GENOMIC DNA]</scope>
    <source>
        <strain evidence="10 11">Z-1701</strain>
    </source>
</reference>
<dbReference type="GO" id="GO:0003723">
    <property type="term" value="F:RNA binding"/>
    <property type="evidence" value="ECO:0007669"/>
    <property type="project" value="InterPro"/>
</dbReference>
<dbReference type="EMBL" id="SUMG01000014">
    <property type="protein sequence ID" value="NBG88931.1"/>
    <property type="molecule type" value="Genomic_DNA"/>
</dbReference>
<dbReference type="Pfam" id="PF09107">
    <property type="entry name" value="WHD_3rd_SelB"/>
    <property type="match status" value="1"/>
</dbReference>
<dbReference type="GO" id="GO:0001514">
    <property type="term" value="P:selenocysteine incorporation"/>
    <property type="evidence" value="ECO:0007669"/>
    <property type="project" value="InterPro"/>
</dbReference>
<dbReference type="GO" id="GO:0003746">
    <property type="term" value="F:translation elongation factor activity"/>
    <property type="evidence" value="ECO:0007669"/>
    <property type="project" value="UniProtKB-KW"/>
</dbReference>
<dbReference type="InterPro" id="IPR036388">
    <property type="entry name" value="WH-like_DNA-bd_sf"/>
</dbReference>
<dbReference type="InterPro" id="IPR005225">
    <property type="entry name" value="Small_GTP-bd"/>
</dbReference>
<dbReference type="CDD" id="cd04171">
    <property type="entry name" value="SelB"/>
    <property type="match status" value="1"/>
</dbReference>
<name>A0AA44BFX6_9CLOT</name>
<dbReference type="InterPro" id="IPR004161">
    <property type="entry name" value="EFTu-like_2"/>
</dbReference>
<comment type="function">
    <text evidence="7">Translation factor necessary for the incorporation of selenocysteine into proteins. It probably replaces EF-Tu for the insertion of selenocysteine directed by the UGA codon. SelB binds GTP and GDP.</text>
</comment>
<keyword evidence="11" id="KW-1185">Reference proteome</keyword>
<dbReference type="CDD" id="cd03696">
    <property type="entry name" value="SelB_II"/>
    <property type="match status" value="1"/>
</dbReference>
<dbReference type="InterPro" id="IPR000795">
    <property type="entry name" value="T_Tr_GTP-bd_dom"/>
</dbReference>
<dbReference type="SUPFAM" id="SSF50447">
    <property type="entry name" value="Translation proteins"/>
    <property type="match status" value="1"/>
</dbReference>
<evidence type="ECO:0000256" key="7">
    <source>
        <dbReference type="ARBA" id="ARBA00025526"/>
    </source>
</evidence>
<gene>
    <name evidence="10" type="primary">selB</name>
    <name evidence="10" type="ORF">ISALK_10515</name>
</gene>
<dbReference type="RefSeq" id="WP_160722066.1">
    <property type="nucleotide sequence ID" value="NZ_SUMG01000014.1"/>
</dbReference>
<keyword evidence="3" id="KW-0963">Cytoplasm</keyword>
<dbReference type="Pfam" id="PF25461">
    <property type="entry name" value="Beta-barrel_SelB"/>
    <property type="match status" value="1"/>
</dbReference>
<evidence type="ECO:0000259" key="9">
    <source>
        <dbReference type="PROSITE" id="PS51722"/>
    </source>
</evidence>
<organism evidence="10 11">
    <name type="scientific">Isachenkonia alkalipeptolytica</name>
    <dbReference type="NCBI Taxonomy" id="2565777"/>
    <lineage>
        <taxon>Bacteria</taxon>
        <taxon>Bacillati</taxon>
        <taxon>Bacillota</taxon>
        <taxon>Clostridia</taxon>
        <taxon>Eubacteriales</taxon>
        <taxon>Clostridiaceae</taxon>
        <taxon>Isachenkonia</taxon>
    </lineage>
</organism>
<dbReference type="Pfam" id="PF09106">
    <property type="entry name" value="WHD_2nd_SelB"/>
    <property type="match status" value="1"/>
</dbReference>
<dbReference type="InterPro" id="IPR027417">
    <property type="entry name" value="P-loop_NTPase"/>
</dbReference>
<dbReference type="InterPro" id="IPR009000">
    <property type="entry name" value="Transl_B-barrel_sf"/>
</dbReference>
<dbReference type="InterPro" id="IPR004535">
    <property type="entry name" value="Transl_elong_SelB"/>
</dbReference>
<dbReference type="GO" id="GO:0003924">
    <property type="term" value="F:GTPase activity"/>
    <property type="evidence" value="ECO:0007669"/>
    <property type="project" value="InterPro"/>
</dbReference>
<dbReference type="Pfam" id="PF03144">
    <property type="entry name" value="GTP_EFTU_D2"/>
    <property type="match status" value="1"/>
</dbReference>
<evidence type="ECO:0000256" key="6">
    <source>
        <dbReference type="ARBA" id="ARBA00023134"/>
    </source>
</evidence>
<evidence type="ECO:0000313" key="10">
    <source>
        <dbReference type="EMBL" id="NBG88931.1"/>
    </source>
</evidence>
<dbReference type="SUPFAM" id="SSF52540">
    <property type="entry name" value="P-loop containing nucleoside triphosphate hydrolases"/>
    <property type="match status" value="1"/>
</dbReference>
<dbReference type="Gene3D" id="2.40.30.10">
    <property type="entry name" value="Translation factors"/>
    <property type="match status" value="1"/>
</dbReference>
<evidence type="ECO:0000256" key="5">
    <source>
        <dbReference type="ARBA" id="ARBA00022917"/>
    </source>
</evidence>
<dbReference type="AlphaFoldDB" id="A0AA44BFX6"/>
<comment type="caution">
    <text evidence="10">The sequence shown here is derived from an EMBL/GenBank/DDBJ whole genome shotgun (WGS) entry which is preliminary data.</text>
</comment>
<keyword evidence="6" id="KW-0342">GTP-binding</keyword>
<comment type="subcellular location">
    <subcellularLocation>
        <location evidence="1">Cytoplasm</location>
    </subcellularLocation>
</comment>
<dbReference type="GO" id="GO:0005829">
    <property type="term" value="C:cytosol"/>
    <property type="evidence" value="ECO:0007669"/>
    <property type="project" value="TreeGrafter"/>
</dbReference>
<dbReference type="Gene3D" id="1.10.10.10">
    <property type="entry name" value="Winged helix-like DNA-binding domain superfamily/Winged helix DNA-binding domain"/>
    <property type="match status" value="1"/>
</dbReference>
<dbReference type="InterPro" id="IPR009001">
    <property type="entry name" value="Transl_elong_EF1A/Init_IF2_C"/>
</dbReference>
<evidence type="ECO:0000256" key="8">
    <source>
        <dbReference type="ARBA" id="ARBA00031615"/>
    </source>
</evidence>
<evidence type="ECO:0000256" key="3">
    <source>
        <dbReference type="ARBA" id="ARBA00022490"/>
    </source>
</evidence>
<dbReference type="Gene3D" id="1.10.10.2770">
    <property type="match status" value="1"/>
</dbReference>
<dbReference type="PROSITE" id="PS51722">
    <property type="entry name" value="G_TR_2"/>
    <property type="match status" value="1"/>
</dbReference>
<accession>A0AA44BFX6</accession>
<dbReference type="SUPFAM" id="SSF50465">
    <property type="entry name" value="EF-Tu/eEF-1alpha/eIF2-gamma C-terminal domain"/>
    <property type="match status" value="1"/>
</dbReference>
<dbReference type="InterPro" id="IPR031157">
    <property type="entry name" value="G_TR_CS"/>
</dbReference>
<keyword evidence="4" id="KW-0547">Nucleotide-binding</keyword>
<dbReference type="InterPro" id="IPR036390">
    <property type="entry name" value="WH_DNA-bd_sf"/>
</dbReference>
<evidence type="ECO:0000256" key="4">
    <source>
        <dbReference type="ARBA" id="ARBA00022741"/>
    </source>
</evidence>
<feature type="domain" description="Tr-type G" evidence="9">
    <location>
        <begin position="1"/>
        <end position="172"/>
    </location>
</feature>
<dbReference type="PROSITE" id="PS00301">
    <property type="entry name" value="G_TR_1"/>
    <property type="match status" value="1"/>
</dbReference>
<dbReference type="InterPro" id="IPR015191">
    <property type="entry name" value="SelB_WHD4"/>
</dbReference>
<dbReference type="NCBIfam" id="TIGR00475">
    <property type="entry name" value="selB"/>
    <property type="match status" value="1"/>
</dbReference>
<dbReference type="InterPro" id="IPR050055">
    <property type="entry name" value="EF-Tu_GTPase"/>
</dbReference>
<sequence length="634" mass="72712">MENIIIGTAGHIDHGKTTLIKALTNKETDRLKEEKKRGISIELGFSYFDLPSQKRAGIIDVPGHEKFVKHMLAGVGGMDIVMFVVAADEGVMPQTIEHLDILSLLDVEVGVIVITKKSMVEEDFLELVKEDIKEAVEGTFLEKSKILAVDSLSQEGIPELIEEIDQLAFSIEKDKDQRAVRLPIDRVFSIKGFGTVVTGTLLEGHVRPEDTLELLPQHQEVRVRNVQTYGQEAKEAFSGQRVALNISQVKKEDISRGNVLVEKGSMDTTMMIDGKLTVLKNYQRLIENRTRVKVYNDSNETVGRIILLDKEEAGAEDQVYVQLRLEEKIAIKKKDKIIVRLYSPMETIGGLLVIDPYPDKRKRFDNDVLEELKLKESGDFDFILEKMIEKHSSSIPNVDFLTVNLSEEKQRVINGLKKLIEENKILPLGKFGYIHRNFYERLKTDTLKKLKEFHQQEPLQPGMLKEELKNKLEQSYRTKLTDDLYRFFEKEGLISIREQYLTLKDFEVSLDGEQKRIKELILDKLNREPFNPLKKSDIEAELKKEYKESTVQQVFQLLISRELIKVQEDIYLTKINYEKAKAMLIEFLQAQGSISIADFRDMLGSNRKIAVALLEKYDAEGVTLRSGDQRILQK</sequence>